<evidence type="ECO:0000313" key="2">
    <source>
        <dbReference type="Proteomes" id="UP001432027"/>
    </source>
</evidence>
<dbReference type="InterPro" id="IPR052961">
    <property type="entry name" value="Oxido-Kinase-like_Enzymes"/>
</dbReference>
<comment type="caution">
    <text evidence="1">The sequence shown here is derived from an EMBL/GenBank/DDBJ whole genome shotgun (WGS) entry which is preliminary data.</text>
</comment>
<dbReference type="AlphaFoldDB" id="A0AAV5ULL3"/>
<sequence length="117" mass="13132">RITLTALTAEERRAHTPMLIEEMYNSIVLNLDGTDPPYTLETLLLLSDLLYPHCALFFASVFSSLITKQDQDQSISAEEKITKKEVSLKKLLGSLEDILAIDIKNKAHIGNLKFKDA</sequence>
<accession>A0AAV5ULL3</accession>
<dbReference type="PANTHER" id="PTHR23020">
    <property type="entry name" value="UNCHARACTERIZED NUCLEAR HORMONE RECEPTOR-RELATED"/>
    <property type="match status" value="1"/>
</dbReference>
<keyword evidence="2" id="KW-1185">Reference proteome</keyword>
<protein>
    <submittedName>
        <fullName evidence="1">Uncharacterized protein</fullName>
    </submittedName>
</protein>
<feature type="non-terminal residue" evidence="1">
    <location>
        <position position="1"/>
    </location>
</feature>
<reference evidence="1" key="1">
    <citation type="submission" date="2023-10" db="EMBL/GenBank/DDBJ databases">
        <title>Genome assembly of Pristionchus species.</title>
        <authorList>
            <person name="Yoshida K."/>
            <person name="Sommer R.J."/>
        </authorList>
    </citation>
    <scope>NUCLEOTIDE SEQUENCE</scope>
    <source>
        <strain evidence="1">RS0144</strain>
    </source>
</reference>
<dbReference type="Pfam" id="PF07914">
    <property type="entry name" value="DUF1679"/>
    <property type="match status" value="1"/>
</dbReference>
<evidence type="ECO:0000313" key="1">
    <source>
        <dbReference type="EMBL" id="GMT07981.1"/>
    </source>
</evidence>
<gene>
    <name evidence="1" type="ORF">PENTCL1PPCAC_30155</name>
</gene>
<dbReference type="PANTHER" id="PTHR23020:SF8">
    <property type="entry name" value="CHK KINASE-LIKE DOMAIN-CONTAINING PROTEIN"/>
    <property type="match status" value="1"/>
</dbReference>
<organism evidence="1 2">
    <name type="scientific">Pristionchus entomophagus</name>
    <dbReference type="NCBI Taxonomy" id="358040"/>
    <lineage>
        <taxon>Eukaryota</taxon>
        <taxon>Metazoa</taxon>
        <taxon>Ecdysozoa</taxon>
        <taxon>Nematoda</taxon>
        <taxon>Chromadorea</taxon>
        <taxon>Rhabditida</taxon>
        <taxon>Rhabditina</taxon>
        <taxon>Diplogasteromorpha</taxon>
        <taxon>Diplogasteroidea</taxon>
        <taxon>Neodiplogasteridae</taxon>
        <taxon>Pristionchus</taxon>
    </lineage>
</organism>
<name>A0AAV5ULL3_9BILA</name>
<dbReference type="EMBL" id="BTSX01000006">
    <property type="protein sequence ID" value="GMT07981.1"/>
    <property type="molecule type" value="Genomic_DNA"/>
</dbReference>
<dbReference type="Proteomes" id="UP001432027">
    <property type="component" value="Unassembled WGS sequence"/>
</dbReference>
<dbReference type="InterPro" id="IPR012877">
    <property type="entry name" value="Dhs-27"/>
</dbReference>
<proteinExistence type="predicted"/>